<proteinExistence type="inferred from homology"/>
<dbReference type="PANTHER" id="PTHR46206:SF2">
    <property type="entry name" value="CYTOCHROME P450 MONOOXYGENASE AUSG-RELATED"/>
    <property type="match status" value="1"/>
</dbReference>
<evidence type="ECO:0000256" key="7">
    <source>
        <dbReference type="ARBA" id="ARBA00023004"/>
    </source>
</evidence>
<dbReference type="InterPro" id="IPR002403">
    <property type="entry name" value="Cyt_P450_E_grp-IV"/>
</dbReference>
<dbReference type="AlphaFoldDB" id="A0A364MU24"/>
<comment type="caution">
    <text evidence="10">The sequence shown here is derived from an EMBL/GenBank/DDBJ whole genome shotgun (WGS) entry which is preliminary data.</text>
</comment>
<evidence type="ECO:0000313" key="10">
    <source>
        <dbReference type="EMBL" id="RAR03529.1"/>
    </source>
</evidence>
<keyword evidence="7 9" id="KW-0408">Iron</keyword>
<dbReference type="InterPro" id="IPR001128">
    <property type="entry name" value="Cyt_P450"/>
</dbReference>
<organism evidence="10 11">
    <name type="scientific">Stemphylium lycopersici</name>
    <name type="common">Tomato gray leaf spot disease fungus</name>
    <name type="synonym">Thyrospora lycopersici</name>
    <dbReference type="NCBI Taxonomy" id="183478"/>
    <lineage>
        <taxon>Eukaryota</taxon>
        <taxon>Fungi</taxon>
        <taxon>Dikarya</taxon>
        <taxon>Ascomycota</taxon>
        <taxon>Pezizomycotina</taxon>
        <taxon>Dothideomycetes</taxon>
        <taxon>Pleosporomycetidae</taxon>
        <taxon>Pleosporales</taxon>
        <taxon>Pleosporineae</taxon>
        <taxon>Pleosporaceae</taxon>
        <taxon>Stemphylium</taxon>
    </lineage>
</organism>
<comment type="cofactor">
    <cofactor evidence="1 9">
        <name>heme</name>
        <dbReference type="ChEBI" id="CHEBI:30413"/>
    </cofactor>
</comment>
<comment type="pathway">
    <text evidence="2">Mycotoxin biosynthesis.</text>
</comment>
<dbReference type="Proteomes" id="UP000249619">
    <property type="component" value="Unassembled WGS sequence"/>
</dbReference>
<keyword evidence="8" id="KW-0503">Monooxygenase</keyword>
<evidence type="ECO:0000256" key="1">
    <source>
        <dbReference type="ARBA" id="ARBA00001971"/>
    </source>
</evidence>
<dbReference type="PRINTS" id="PR00465">
    <property type="entry name" value="EP450IV"/>
</dbReference>
<evidence type="ECO:0000256" key="6">
    <source>
        <dbReference type="ARBA" id="ARBA00023002"/>
    </source>
</evidence>
<dbReference type="GO" id="GO:0004497">
    <property type="term" value="F:monooxygenase activity"/>
    <property type="evidence" value="ECO:0007669"/>
    <property type="project" value="UniProtKB-KW"/>
</dbReference>
<evidence type="ECO:0000256" key="4">
    <source>
        <dbReference type="ARBA" id="ARBA00022617"/>
    </source>
</evidence>
<keyword evidence="6" id="KW-0560">Oxidoreductase</keyword>
<comment type="similarity">
    <text evidence="3">Belongs to the cytochrome P450 family.</text>
</comment>
<accession>A0A364MU24</accession>
<evidence type="ECO:0000256" key="2">
    <source>
        <dbReference type="ARBA" id="ARBA00004685"/>
    </source>
</evidence>
<dbReference type="InterPro" id="IPR036396">
    <property type="entry name" value="Cyt_P450_sf"/>
</dbReference>
<name>A0A364MU24_STELY</name>
<keyword evidence="5 9" id="KW-0479">Metal-binding</keyword>
<feature type="binding site" description="axial binding residue" evidence="9">
    <location>
        <position position="434"/>
    </location>
    <ligand>
        <name>heme</name>
        <dbReference type="ChEBI" id="CHEBI:30413"/>
    </ligand>
    <ligandPart>
        <name>Fe</name>
        <dbReference type="ChEBI" id="CHEBI:18248"/>
    </ligandPart>
</feature>
<reference evidence="11" key="1">
    <citation type="submission" date="2018-05" db="EMBL/GenBank/DDBJ databases">
        <title>Draft genome sequence of Stemphylium lycopersici strain CIDEFI 213.</title>
        <authorList>
            <person name="Medina R."/>
            <person name="Franco M.E.E."/>
            <person name="Lucentini C.G."/>
            <person name="Saparrat M.C.N."/>
            <person name="Balatti P.A."/>
        </authorList>
    </citation>
    <scope>NUCLEOTIDE SEQUENCE [LARGE SCALE GENOMIC DNA]</scope>
    <source>
        <strain evidence="11">CIDEFI 213</strain>
    </source>
</reference>
<dbReference type="GO" id="GO:0020037">
    <property type="term" value="F:heme binding"/>
    <property type="evidence" value="ECO:0007669"/>
    <property type="project" value="InterPro"/>
</dbReference>
<dbReference type="GO" id="GO:0005506">
    <property type="term" value="F:iron ion binding"/>
    <property type="evidence" value="ECO:0007669"/>
    <property type="project" value="InterPro"/>
</dbReference>
<evidence type="ECO:0000256" key="5">
    <source>
        <dbReference type="ARBA" id="ARBA00022723"/>
    </source>
</evidence>
<evidence type="ECO:0000313" key="11">
    <source>
        <dbReference type="Proteomes" id="UP000249619"/>
    </source>
</evidence>
<dbReference type="CDD" id="cd11041">
    <property type="entry name" value="CYP503A1-like"/>
    <property type="match status" value="1"/>
</dbReference>
<keyword evidence="11" id="KW-1185">Reference proteome</keyword>
<dbReference type="GO" id="GO:0016705">
    <property type="term" value="F:oxidoreductase activity, acting on paired donors, with incorporation or reduction of molecular oxygen"/>
    <property type="evidence" value="ECO:0007669"/>
    <property type="project" value="InterPro"/>
</dbReference>
<dbReference type="SUPFAM" id="SSF48264">
    <property type="entry name" value="Cytochrome P450"/>
    <property type="match status" value="1"/>
</dbReference>
<keyword evidence="4 9" id="KW-0349">Heme</keyword>
<dbReference type="STRING" id="183478.A0A364MU24"/>
<dbReference type="EMBL" id="QGDH01000176">
    <property type="protein sequence ID" value="RAR03529.1"/>
    <property type="molecule type" value="Genomic_DNA"/>
</dbReference>
<evidence type="ECO:0000256" key="9">
    <source>
        <dbReference type="PIRSR" id="PIRSR602403-1"/>
    </source>
</evidence>
<protein>
    <submittedName>
        <fullName evidence="10">Cytochrome p450</fullName>
    </submittedName>
</protein>
<evidence type="ECO:0000256" key="3">
    <source>
        <dbReference type="ARBA" id="ARBA00010617"/>
    </source>
</evidence>
<dbReference type="Gene3D" id="1.10.630.10">
    <property type="entry name" value="Cytochrome P450"/>
    <property type="match status" value="1"/>
</dbReference>
<dbReference type="PANTHER" id="PTHR46206">
    <property type="entry name" value="CYTOCHROME P450"/>
    <property type="match status" value="1"/>
</dbReference>
<dbReference type="Pfam" id="PF00067">
    <property type="entry name" value="p450"/>
    <property type="match status" value="1"/>
</dbReference>
<sequence length="493" mass="55552">MIGLLLQDFLVLPSFQLALFLTLGTSVAAAFLRRKNSLAEYPVINGRRKWEFSDTNAKKRFAGNAKDLIIEGFSKSSEGFQLLTDSGMVVVLPAKYADAIKDNKDLSFGRMLQKILTEIDSMSVRLSYLDRLTEPVSEETVNALQKNWTDDEEWHDINTNASVLQIAAQISSRVFLGDQLCRDPNWLRITINYTVDAITGALALRLWPSFVRPAIHWFLPYCQKIRKHLAEGRAIINPVLEKRRSERHTAAAKGNVAEKHLDAMQWLEDVAKGRKYDPVTAQVMMSLAAIHTLSDALTQVLHDLCQHPELIQSLREEIRSVVHEHGWQKSTLYNLKLMDSVLKESQRLKPAALVTLRREALRATCLPDGTPIPRGTTVMISGHQMWDSSVYPNAQEFDGSRFLKMRKQTGKEYTAQLVSTSPEHLGFGYGKAACPGRFFAAKELKITLCHILTRYDIKLAAGSKPQAFTHGFFFVADPVAKLAIRRCRSEAEL</sequence>
<evidence type="ECO:0000256" key="8">
    <source>
        <dbReference type="ARBA" id="ARBA00023033"/>
    </source>
</evidence>
<gene>
    <name evidence="10" type="ORF">DDE83_008174</name>
</gene>